<name>A0A430A0S9_9ENTE</name>
<reference evidence="1 2" key="1">
    <citation type="submission" date="2017-05" db="EMBL/GenBank/DDBJ databases">
        <title>Vagococcus spp. assemblies.</title>
        <authorList>
            <person name="Gulvik C.A."/>
        </authorList>
    </citation>
    <scope>NUCLEOTIDE SEQUENCE [LARGE SCALE GENOMIC DNA]</scope>
    <source>
        <strain evidence="1 2">SS1995</strain>
    </source>
</reference>
<comment type="caution">
    <text evidence="1">The sequence shown here is derived from an EMBL/GenBank/DDBJ whole genome shotgun (WGS) entry which is preliminary data.</text>
</comment>
<accession>A0A430A0S9</accession>
<sequence length="67" mass="7445">MASTQVKMMETYGNLSELEKEINNFLSEQNVSAQNISVSVTNIDDEGQTKILRTACISYLPDTMSIV</sequence>
<organism evidence="1 2">
    <name type="scientific">Vagococcus vulneris</name>
    <dbReference type="NCBI Taxonomy" id="1977869"/>
    <lineage>
        <taxon>Bacteria</taxon>
        <taxon>Bacillati</taxon>
        <taxon>Bacillota</taxon>
        <taxon>Bacilli</taxon>
        <taxon>Lactobacillales</taxon>
        <taxon>Enterococcaceae</taxon>
        <taxon>Vagococcus</taxon>
    </lineage>
</organism>
<dbReference type="AlphaFoldDB" id="A0A430A0S9"/>
<protein>
    <submittedName>
        <fullName evidence="1">Uncharacterized protein</fullName>
    </submittedName>
</protein>
<dbReference type="EMBL" id="NGJS01000002">
    <property type="protein sequence ID" value="RSU00015.1"/>
    <property type="molecule type" value="Genomic_DNA"/>
</dbReference>
<evidence type="ECO:0000313" key="2">
    <source>
        <dbReference type="Proteomes" id="UP000287857"/>
    </source>
</evidence>
<keyword evidence="2" id="KW-1185">Reference proteome</keyword>
<evidence type="ECO:0000313" key="1">
    <source>
        <dbReference type="EMBL" id="RSU00015.1"/>
    </source>
</evidence>
<proteinExistence type="predicted"/>
<gene>
    <name evidence="1" type="ORF">CBF37_01540</name>
</gene>
<dbReference type="RefSeq" id="WP_125982965.1">
    <property type="nucleotide sequence ID" value="NZ_NGJS01000002.1"/>
</dbReference>
<dbReference type="Proteomes" id="UP000287857">
    <property type="component" value="Unassembled WGS sequence"/>
</dbReference>